<sequence length="525" mass="56711">MKRSTVFVCLASVGLLGFIAFAPVTAELDTVKVTGGLISGTTSQDGDVQIFKGIPFAAPPVGNLRWKAPQPVTPWSGVRKCDQFGASPMQGAPAPFGPWSAEYLIPKEPISEDCLYLNVWSGAKSAKEKRPVLVWIYGGGFNSGGSNVPIYDGEATAKKGVVFVSANYRVGPFGFLAHPELTKESGHNASGNYGLMDQIAALQWVKQNIAQFGGDPNNVTIAGQSAGSMSVNALVASPLAKGLFNKAIAESGASLARPNPTLQQAEEGGLKTMQALGATSLAELRAKPADEILKKAQGMRGPIVDGYVLPQSIATIFSTGKANPITLLTGWNEDEGMSFGPAKKADEYRKQIEQQYGADAQNFLRYYPAGTDDEAAASQMKISRDMIFGAQNYAWANLQSQQGKPVYVYRFTRKLPATGEYARYGAFHTGEVAYAYDNLRFIDRQLRPLEAKDDELAKTISTYWVNFVKDGNPNGKGLPKWPAYSTKDKQVMMLGDNVQAQPLPDAASLDFLFELMSKNQPTRTN</sequence>
<dbReference type="InterPro" id="IPR019826">
    <property type="entry name" value="Carboxylesterase_B_AS"/>
</dbReference>
<comment type="similarity">
    <text evidence="1 3">Belongs to the type-B carboxylesterase/lipase family.</text>
</comment>
<accession>A0A6M5Y7E4</accession>
<dbReference type="PROSITE" id="PS00122">
    <property type="entry name" value="CARBOXYLESTERASE_B_1"/>
    <property type="match status" value="1"/>
</dbReference>
<dbReference type="EMBL" id="CP053435">
    <property type="protein sequence ID" value="QJW89829.1"/>
    <property type="molecule type" value="Genomic_DNA"/>
</dbReference>
<name>A0A6M5Y7E4_9BACT</name>
<dbReference type="Gene3D" id="3.40.50.1820">
    <property type="entry name" value="alpha/beta hydrolase"/>
    <property type="match status" value="1"/>
</dbReference>
<keyword evidence="6" id="KW-1185">Reference proteome</keyword>
<dbReference type="Pfam" id="PF00135">
    <property type="entry name" value="COesterase"/>
    <property type="match status" value="1"/>
</dbReference>
<keyword evidence="3" id="KW-0732">Signal</keyword>
<evidence type="ECO:0000313" key="6">
    <source>
        <dbReference type="Proteomes" id="UP000502756"/>
    </source>
</evidence>
<dbReference type="EC" id="3.1.1.-" evidence="3"/>
<reference evidence="5 6" key="1">
    <citation type="submission" date="2020-05" db="EMBL/GenBank/DDBJ databases">
        <title>Genome sequencing of Spirosoma sp. TS118.</title>
        <authorList>
            <person name="Lee J.-H."/>
            <person name="Jeong S."/>
            <person name="Zhao L."/>
            <person name="Jung J.-H."/>
            <person name="Kim M.-K."/>
            <person name="Lim S."/>
        </authorList>
    </citation>
    <scope>NUCLEOTIDE SEQUENCE [LARGE SCALE GENOMIC DNA]</scope>
    <source>
        <strain evidence="5 6">TS118</strain>
    </source>
</reference>
<organism evidence="5 6">
    <name type="scientific">Spirosoma taeanense</name>
    <dbReference type="NCBI Taxonomy" id="2735870"/>
    <lineage>
        <taxon>Bacteria</taxon>
        <taxon>Pseudomonadati</taxon>
        <taxon>Bacteroidota</taxon>
        <taxon>Cytophagia</taxon>
        <taxon>Cytophagales</taxon>
        <taxon>Cytophagaceae</taxon>
        <taxon>Spirosoma</taxon>
    </lineage>
</organism>
<dbReference type="RefSeq" id="WP_171739670.1">
    <property type="nucleotide sequence ID" value="NZ_CP053435.1"/>
</dbReference>
<gene>
    <name evidence="5" type="ORF">HNV11_10790</name>
</gene>
<dbReference type="InterPro" id="IPR002018">
    <property type="entry name" value="CarbesteraseB"/>
</dbReference>
<evidence type="ECO:0000256" key="1">
    <source>
        <dbReference type="ARBA" id="ARBA00005964"/>
    </source>
</evidence>
<proteinExistence type="inferred from homology"/>
<evidence type="ECO:0000313" key="5">
    <source>
        <dbReference type="EMBL" id="QJW89829.1"/>
    </source>
</evidence>
<dbReference type="PANTHER" id="PTHR11559">
    <property type="entry name" value="CARBOXYLESTERASE"/>
    <property type="match status" value="1"/>
</dbReference>
<dbReference type="KEGG" id="stae:HNV11_10790"/>
<evidence type="ECO:0000256" key="3">
    <source>
        <dbReference type="RuleBase" id="RU361235"/>
    </source>
</evidence>
<dbReference type="InterPro" id="IPR050309">
    <property type="entry name" value="Type-B_Carboxylest/Lipase"/>
</dbReference>
<dbReference type="AlphaFoldDB" id="A0A6M5Y7E4"/>
<feature type="domain" description="Carboxylesterase type B" evidence="4">
    <location>
        <begin position="30"/>
        <end position="502"/>
    </location>
</feature>
<dbReference type="GO" id="GO:0016787">
    <property type="term" value="F:hydrolase activity"/>
    <property type="evidence" value="ECO:0007669"/>
    <property type="project" value="UniProtKB-KW"/>
</dbReference>
<keyword evidence="2 3" id="KW-0378">Hydrolase</keyword>
<evidence type="ECO:0000256" key="2">
    <source>
        <dbReference type="ARBA" id="ARBA00022801"/>
    </source>
</evidence>
<dbReference type="SUPFAM" id="SSF53474">
    <property type="entry name" value="alpha/beta-Hydrolases"/>
    <property type="match status" value="1"/>
</dbReference>
<dbReference type="InterPro" id="IPR029058">
    <property type="entry name" value="AB_hydrolase_fold"/>
</dbReference>
<dbReference type="Proteomes" id="UP000502756">
    <property type="component" value="Chromosome"/>
</dbReference>
<feature type="chain" id="PRO_5027154350" description="Carboxylic ester hydrolase" evidence="3">
    <location>
        <begin position="27"/>
        <end position="525"/>
    </location>
</feature>
<feature type="signal peptide" evidence="3">
    <location>
        <begin position="1"/>
        <end position="26"/>
    </location>
</feature>
<evidence type="ECO:0000259" key="4">
    <source>
        <dbReference type="Pfam" id="PF00135"/>
    </source>
</evidence>
<protein>
    <recommendedName>
        <fullName evidence="3">Carboxylic ester hydrolase</fullName>
        <ecNumber evidence="3">3.1.1.-</ecNumber>
    </recommendedName>
</protein>